<dbReference type="Proteomes" id="UP000327157">
    <property type="component" value="Chromosome 14"/>
</dbReference>
<comment type="caution">
    <text evidence="2">The sequence shown here is derived from an EMBL/GenBank/DDBJ whole genome shotgun (WGS) entry which is preliminary data.</text>
</comment>
<gene>
    <name evidence="2" type="ORF">D8674_012689</name>
</gene>
<name>A0A5N5G729_9ROSA</name>
<feature type="region of interest" description="Disordered" evidence="1">
    <location>
        <begin position="1"/>
        <end position="57"/>
    </location>
</feature>
<feature type="compositionally biased region" description="Low complexity" evidence="1">
    <location>
        <begin position="47"/>
        <end position="57"/>
    </location>
</feature>
<reference evidence="2 3" key="3">
    <citation type="submission" date="2019-11" db="EMBL/GenBank/DDBJ databases">
        <title>A de novo genome assembly of a pear dwarfing rootstock.</title>
        <authorList>
            <person name="Wang F."/>
            <person name="Wang J."/>
            <person name="Li S."/>
            <person name="Zhang Y."/>
            <person name="Fang M."/>
            <person name="Ma L."/>
            <person name="Zhao Y."/>
            <person name="Jiang S."/>
        </authorList>
    </citation>
    <scope>NUCLEOTIDE SEQUENCE [LARGE SCALE GENOMIC DNA]</scope>
    <source>
        <strain evidence="2">S2</strain>
        <tissue evidence="2">Leaf</tissue>
    </source>
</reference>
<dbReference type="EMBL" id="SMOL01000553">
    <property type="protein sequence ID" value="KAB2609521.1"/>
    <property type="molecule type" value="Genomic_DNA"/>
</dbReference>
<feature type="compositionally biased region" description="Low complexity" evidence="1">
    <location>
        <begin position="30"/>
        <end position="40"/>
    </location>
</feature>
<sequence length="145" mass="15382">MEATKATKGAGGRKGERGRSRCPSQLKPISNSPSAVSLVSSKRDATPNVPVPASNSPSVVSLVSPSPVSLVSFNSPYASSSHFIATPLRFRVVLEICPPIARWNASMNGQHVAGQRIVYSVDEGCIVPLPPIIHQSLVLQLKEDL</sequence>
<evidence type="ECO:0000313" key="2">
    <source>
        <dbReference type="EMBL" id="KAB2609521.1"/>
    </source>
</evidence>
<protein>
    <submittedName>
        <fullName evidence="2">Histone H2A.1</fullName>
    </submittedName>
</protein>
<reference evidence="2 3" key="1">
    <citation type="submission" date="2019-09" db="EMBL/GenBank/DDBJ databases">
        <authorList>
            <person name="Ou C."/>
        </authorList>
    </citation>
    <scope>NUCLEOTIDE SEQUENCE [LARGE SCALE GENOMIC DNA]</scope>
    <source>
        <strain evidence="2">S2</strain>
        <tissue evidence="2">Leaf</tissue>
    </source>
</reference>
<keyword evidence="3" id="KW-1185">Reference proteome</keyword>
<dbReference type="AlphaFoldDB" id="A0A5N5G729"/>
<proteinExistence type="predicted"/>
<reference evidence="3" key="2">
    <citation type="submission" date="2019-10" db="EMBL/GenBank/DDBJ databases">
        <title>A de novo genome assembly of a pear dwarfing rootstock.</title>
        <authorList>
            <person name="Wang F."/>
            <person name="Wang J."/>
            <person name="Li S."/>
            <person name="Zhang Y."/>
            <person name="Fang M."/>
            <person name="Ma L."/>
            <person name="Zhao Y."/>
            <person name="Jiang S."/>
        </authorList>
    </citation>
    <scope>NUCLEOTIDE SEQUENCE [LARGE SCALE GENOMIC DNA]</scope>
</reference>
<accession>A0A5N5G729</accession>
<organism evidence="2 3">
    <name type="scientific">Pyrus ussuriensis x Pyrus communis</name>
    <dbReference type="NCBI Taxonomy" id="2448454"/>
    <lineage>
        <taxon>Eukaryota</taxon>
        <taxon>Viridiplantae</taxon>
        <taxon>Streptophyta</taxon>
        <taxon>Embryophyta</taxon>
        <taxon>Tracheophyta</taxon>
        <taxon>Spermatophyta</taxon>
        <taxon>Magnoliopsida</taxon>
        <taxon>eudicotyledons</taxon>
        <taxon>Gunneridae</taxon>
        <taxon>Pentapetalae</taxon>
        <taxon>rosids</taxon>
        <taxon>fabids</taxon>
        <taxon>Rosales</taxon>
        <taxon>Rosaceae</taxon>
        <taxon>Amygdaloideae</taxon>
        <taxon>Maleae</taxon>
        <taxon>Pyrus</taxon>
    </lineage>
</organism>
<evidence type="ECO:0000313" key="3">
    <source>
        <dbReference type="Proteomes" id="UP000327157"/>
    </source>
</evidence>
<evidence type="ECO:0000256" key="1">
    <source>
        <dbReference type="SAM" id="MobiDB-lite"/>
    </source>
</evidence>